<organism evidence="5 6">
    <name type="scientific">Mytilus coruscus</name>
    <name type="common">Sea mussel</name>
    <dbReference type="NCBI Taxonomy" id="42192"/>
    <lineage>
        <taxon>Eukaryota</taxon>
        <taxon>Metazoa</taxon>
        <taxon>Spiralia</taxon>
        <taxon>Lophotrochozoa</taxon>
        <taxon>Mollusca</taxon>
        <taxon>Bivalvia</taxon>
        <taxon>Autobranchia</taxon>
        <taxon>Pteriomorphia</taxon>
        <taxon>Mytilida</taxon>
        <taxon>Mytiloidea</taxon>
        <taxon>Mytilidae</taxon>
        <taxon>Mytilinae</taxon>
        <taxon>Mytilus</taxon>
    </lineage>
</organism>
<dbReference type="InterPro" id="IPR010345">
    <property type="entry name" value="IL-17_fam"/>
</dbReference>
<keyword evidence="4" id="KW-0732">Signal</keyword>
<dbReference type="InterPro" id="IPR029034">
    <property type="entry name" value="Cystine-knot_cytokine"/>
</dbReference>
<protein>
    <submittedName>
        <fullName evidence="5">IL17F</fullName>
    </submittedName>
</protein>
<name>A0A6J8DB69_MYTCO</name>
<dbReference type="AlphaFoldDB" id="A0A6J8DB69"/>
<dbReference type="Proteomes" id="UP000507470">
    <property type="component" value="Unassembled WGS sequence"/>
</dbReference>
<evidence type="ECO:0000313" key="5">
    <source>
        <dbReference type="EMBL" id="CAC5404907.1"/>
    </source>
</evidence>
<dbReference type="EMBL" id="CACVKT020007047">
    <property type="protein sequence ID" value="CAC5404907.1"/>
    <property type="molecule type" value="Genomic_DNA"/>
</dbReference>
<evidence type="ECO:0000256" key="2">
    <source>
        <dbReference type="ARBA" id="ARBA00007236"/>
    </source>
</evidence>
<evidence type="ECO:0000256" key="3">
    <source>
        <dbReference type="ARBA" id="ARBA00022525"/>
    </source>
</evidence>
<dbReference type="SUPFAM" id="SSF57501">
    <property type="entry name" value="Cystine-knot cytokines"/>
    <property type="match status" value="2"/>
</dbReference>
<sequence>MTTGSMCHATVNTTLFERQLQHLHYLPNDVRFPNHTQNANIDDSRCNMVPSISPVFLNERSICPWDMIEDVNENRYPQVLNFARCRCSKCLSQYGNFECRPVSYRIPVFEKRCVGDKLEYIKTYTDVPVGCTCSQPRVVSRILLLFTLTLITVNRSQLTENQCRISADTISFERQLYHLHYLRSNVHFPSQLQNSNVDDSQCTAFPDASPIFLNEHSVCPWDMIEDIDENRYPQVLNFAKCRCTHCLSPLGDYECRPISYRIPVFEKRCVGDIMQYVKTYVDVPVGCTCARPIVVTVSRRVLEFRRRIRQRRSRRSIDTSRYGKRDF</sequence>
<dbReference type="GO" id="GO:0005576">
    <property type="term" value="C:extracellular region"/>
    <property type="evidence" value="ECO:0007669"/>
    <property type="project" value="UniProtKB-SubCell"/>
</dbReference>
<dbReference type="Pfam" id="PF06083">
    <property type="entry name" value="IL17"/>
    <property type="match status" value="2"/>
</dbReference>
<reference evidence="5 6" key="1">
    <citation type="submission" date="2020-06" db="EMBL/GenBank/DDBJ databases">
        <authorList>
            <person name="Li R."/>
            <person name="Bekaert M."/>
        </authorList>
    </citation>
    <scope>NUCLEOTIDE SEQUENCE [LARGE SCALE GENOMIC DNA]</scope>
    <source>
        <strain evidence="6">wild</strain>
    </source>
</reference>
<comment type="similarity">
    <text evidence="2">Belongs to the IL-17 family.</text>
</comment>
<evidence type="ECO:0000256" key="1">
    <source>
        <dbReference type="ARBA" id="ARBA00004613"/>
    </source>
</evidence>
<dbReference type="GO" id="GO:0005125">
    <property type="term" value="F:cytokine activity"/>
    <property type="evidence" value="ECO:0007669"/>
    <property type="project" value="InterPro"/>
</dbReference>
<keyword evidence="6" id="KW-1185">Reference proteome</keyword>
<evidence type="ECO:0000256" key="4">
    <source>
        <dbReference type="ARBA" id="ARBA00022729"/>
    </source>
</evidence>
<dbReference type="OrthoDB" id="6111398at2759"/>
<dbReference type="Gene3D" id="2.10.90.10">
    <property type="entry name" value="Cystine-knot cytokines"/>
    <property type="match status" value="2"/>
</dbReference>
<comment type="subcellular location">
    <subcellularLocation>
        <location evidence="1">Secreted</location>
    </subcellularLocation>
</comment>
<keyword evidence="3" id="KW-0964">Secreted</keyword>
<gene>
    <name evidence="5" type="ORF">MCOR_38645</name>
</gene>
<proteinExistence type="inferred from homology"/>
<evidence type="ECO:0000313" key="6">
    <source>
        <dbReference type="Proteomes" id="UP000507470"/>
    </source>
</evidence>
<accession>A0A6J8DB69</accession>